<dbReference type="GO" id="GO:0003824">
    <property type="term" value="F:catalytic activity"/>
    <property type="evidence" value="ECO:0007669"/>
    <property type="project" value="InterPro"/>
</dbReference>
<dbReference type="InterPro" id="IPR004459">
    <property type="entry name" value="CobQ_synth"/>
</dbReference>
<feature type="domain" description="CobQ/CobB/MinD/ParA nucleotide binding" evidence="8">
    <location>
        <begin position="10"/>
        <end position="240"/>
    </location>
</feature>
<dbReference type="OrthoDB" id="9808302at2"/>
<dbReference type="RefSeq" id="WP_091835723.1">
    <property type="nucleotide sequence ID" value="NZ_FOAN01000004.1"/>
</dbReference>
<evidence type="ECO:0000256" key="5">
    <source>
        <dbReference type="ARBA" id="ARBA00022962"/>
    </source>
</evidence>
<dbReference type="Proteomes" id="UP000199664">
    <property type="component" value="Unassembled WGS sequence"/>
</dbReference>
<proteinExistence type="inferred from homology"/>
<evidence type="ECO:0000256" key="7">
    <source>
        <dbReference type="HAMAP-Rule" id="MF_00028"/>
    </source>
</evidence>
<dbReference type="AlphaFoldDB" id="A0A1H7RMW0"/>
<dbReference type="PANTHER" id="PTHR21343">
    <property type="entry name" value="DETHIOBIOTIN SYNTHETASE"/>
    <property type="match status" value="1"/>
</dbReference>
<comment type="function">
    <text evidence="6 7">Catalyzes amidations at positions B, D, E, and G on adenosylcobyrinic A,C-diamide. NH(2) groups are provided by glutamine, and one molecule of ATP is hydrogenolyzed for each amidation.</text>
</comment>
<evidence type="ECO:0000256" key="6">
    <source>
        <dbReference type="ARBA" id="ARBA00025166"/>
    </source>
</evidence>
<dbReference type="NCBIfam" id="NF001989">
    <property type="entry name" value="PRK00784.1"/>
    <property type="match status" value="1"/>
</dbReference>
<dbReference type="Pfam" id="PF01656">
    <property type="entry name" value="CbiA"/>
    <property type="match status" value="1"/>
</dbReference>
<dbReference type="InterPro" id="IPR002586">
    <property type="entry name" value="CobQ/CobB/MinD/ParA_Nub-bd_dom"/>
</dbReference>
<dbReference type="InterPro" id="IPR033949">
    <property type="entry name" value="CobQ_GATase1"/>
</dbReference>
<dbReference type="GO" id="GO:0015420">
    <property type="term" value="F:ABC-type vitamin B12 transporter activity"/>
    <property type="evidence" value="ECO:0007669"/>
    <property type="project" value="UniProtKB-UniRule"/>
</dbReference>
<organism evidence="10 11">
    <name type="scientific">Bosea lupini</name>
    <dbReference type="NCBI Taxonomy" id="1036779"/>
    <lineage>
        <taxon>Bacteria</taxon>
        <taxon>Pseudomonadati</taxon>
        <taxon>Pseudomonadota</taxon>
        <taxon>Alphaproteobacteria</taxon>
        <taxon>Hyphomicrobiales</taxon>
        <taxon>Boseaceae</taxon>
        <taxon>Bosea</taxon>
    </lineage>
</organism>
<comment type="pathway">
    <text evidence="1 7">Cofactor biosynthesis; adenosylcobalamin biosynthesis.</text>
</comment>
<accession>A0A1H7RMW0</accession>
<dbReference type="STRING" id="1036779.SAMN04515666_104462"/>
<dbReference type="HAMAP" id="MF_00028">
    <property type="entry name" value="CobQ"/>
    <property type="match status" value="1"/>
</dbReference>
<dbReference type="SUPFAM" id="SSF52540">
    <property type="entry name" value="P-loop containing nucleoside triphosphate hydrolases"/>
    <property type="match status" value="1"/>
</dbReference>
<dbReference type="NCBIfam" id="TIGR00313">
    <property type="entry name" value="cobQ"/>
    <property type="match status" value="1"/>
</dbReference>
<dbReference type="InterPro" id="IPR029062">
    <property type="entry name" value="Class_I_gatase-like"/>
</dbReference>
<dbReference type="PROSITE" id="PS51274">
    <property type="entry name" value="GATASE_COBBQ"/>
    <property type="match status" value="1"/>
</dbReference>
<name>A0A1H7RMW0_9HYPH</name>
<dbReference type="InterPro" id="IPR027417">
    <property type="entry name" value="P-loop_NTPase"/>
</dbReference>
<protein>
    <recommendedName>
        <fullName evidence="3 7">Cobyric acid synthase</fullName>
    </recommendedName>
</protein>
<dbReference type="SUPFAM" id="SSF52317">
    <property type="entry name" value="Class I glutamine amidotransferase-like"/>
    <property type="match status" value="1"/>
</dbReference>
<evidence type="ECO:0000256" key="1">
    <source>
        <dbReference type="ARBA" id="ARBA00004953"/>
    </source>
</evidence>
<evidence type="ECO:0000259" key="8">
    <source>
        <dbReference type="Pfam" id="PF01656"/>
    </source>
</evidence>
<keyword evidence="5 7" id="KW-0315">Glutamine amidotransferase</keyword>
<gene>
    <name evidence="7" type="primary">cobQ</name>
    <name evidence="10" type="ORF">SAMN04515666_104462</name>
</gene>
<dbReference type="EMBL" id="FOAN01000004">
    <property type="protein sequence ID" value="SEL61571.1"/>
    <property type="molecule type" value="Genomic_DNA"/>
</dbReference>
<evidence type="ECO:0000256" key="4">
    <source>
        <dbReference type="ARBA" id="ARBA00022573"/>
    </source>
</evidence>
<evidence type="ECO:0000313" key="10">
    <source>
        <dbReference type="EMBL" id="SEL61571.1"/>
    </source>
</evidence>
<comment type="similarity">
    <text evidence="2 7">Belongs to the CobB/CobQ family. CobQ subfamily.</text>
</comment>
<dbReference type="Gene3D" id="3.40.50.880">
    <property type="match status" value="1"/>
</dbReference>
<dbReference type="Gene3D" id="3.40.50.300">
    <property type="entry name" value="P-loop containing nucleotide triphosphate hydrolases"/>
    <property type="match status" value="1"/>
</dbReference>
<reference evidence="11" key="1">
    <citation type="submission" date="2016-10" db="EMBL/GenBank/DDBJ databases">
        <authorList>
            <person name="Varghese N."/>
            <person name="Submissions S."/>
        </authorList>
    </citation>
    <scope>NUCLEOTIDE SEQUENCE [LARGE SCALE GENOMIC DNA]</scope>
    <source>
        <strain evidence="11">LMG 26383,CCUG 61248,R- 45681</strain>
    </source>
</reference>
<feature type="domain" description="CobB/CobQ-like glutamine amidotransferase" evidence="9">
    <location>
        <begin position="256"/>
        <end position="436"/>
    </location>
</feature>
<evidence type="ECO:0000259" key="9">
    <source>
        <dbReference type="Pfam" id="PF07685"/>
    </source>
</evidence>
<sequence length="492" mass="51904">MHPFHRIPALMVLGTGSNVGKSLLVAGLCRLFADRGLKVRPFKPQNMSNNAAATAQGEIGRAQALQARAARIAAHVDMNPVLLKPESERGSQIILQGRVAGHLSSGDFSRRGDFLPKVLESFERLSDGADLILVEGAGSPAETNLRARDIANLGFARAAGVPAILVGDIDRGGVIASLVGSHAVLDAEDRAMIRGFAINRFRGDVGLFTPALDTITRATGWPSLGVVPWFADAARLPAEDGLDLIRGAPARDGGLKIAVPVLPGIANFDDLDPLKLEPGVELVFVGPGTPLPGDAALVILPGSKTTLRDLARLREEGWDIDILAHRRRGGHVLGLCGGYQMLGRSVRDPLGLEGPAGAAPGLGLLDIETELTPDKTVREVAVAHPESGTAGRAYEIHLGVSDGPDRVRAPFRVDGRPEGARSADGKVVGTYLHGVLTCDPLRRAWLENLAGKPLAEGEAYEPAVEAALDRLAGHLERHLDIDAILALARSRS</sequence>
<keyword evidence="11" id="KW-1185">Reference proteome</keyword>
<dbReference type="CDD" id="cd01750">
    <property type="entry name" value="GATase1_CobQ"/>
    <property type="match status" value="1"/>
</dbReference>
<evidence type="ECO:0000256" key="2">
    <source>
        <dbReference type="ARBA" id="ARBA00006205"/>
    </source>
</evidence>
<feature type="active site" description="Nucleophile" evidence="7">
    <location>
        <position position="336"/>
    </location>
</feature>
<feature type="active site" evidence="7">
    <location>
        <position position="433"/>
    </location>
</feature>
<evidence type="ECO:0000256" key="3">
    <source>
        <dbReference type="ARBA" id="ARBA00019833"/>
    </source>
</evidence>
<dbReference type="PANTHER" id="PTHR21343:SF1">
    <property type="entry name" value="COBYRIC ACID SYNTHASE"/>
    <property type="match status" value="1"/>
</dbReference>
<evidence type="ECO:0000313" key="11">
    <source>
        <dbReference type="Proteomes" id="UP000199664"/>
    </source>
</evidence>
<keyword evidence="4 7" id="KW-0169">Cobalamin biosynthesis</keyword>
<dbReference type="Pfam" id="PF07685">
    <property type="entry name" value="GATase_3"/>
    <property type="match status" value="1"/>
</dbReference>
<dbReference type="UniPathway" id="UPA00148"/>
<dbReference type="GO" id="GO:0009236">
    <property type="term" value="P:cobalamin biosynthetic process"/>
    <property type="evidence" value="ECO:0007669"/>
    <property type="project" value="UniProtKB-UniRule"/>
</dbReference>
<dbReference type="InterPro" id="IPR011698">
    <property type="entry name" value="GATase_3"/>
</dbReference>